<accession>A0AAP0KPW8</accession>
<dbReference type="CDD" id="cd07067">
    <property type="entry name" value="HP_PGM_like"/>
    <property type="match status" value="1"/>
</dbReference>
<gene>
    <name evidence="1" type="ORF">Sjap_003946</name>
</gene>
<keyword evidence="2" id="KW-1185">Reference proteome</keyword>
<dbReference type="InterPro" id="IPR029033">
    <property type="entry name" value="His_PPase_superfam"/>
</dbReference>
<dbReference type="PANTHER" id="PTHR47623:SF1">
    <property type="entry name" value="OS09G0287300 PROTEIN"/>
    <property type="match status" value="1"/>
</dbReference>
<proteinExistence type="predicted"/>
<reference evidence="1 2" key="1">
    <citation type="submission" date="2024-01" db="EMBL/GenBank/DDBJ databases">
        <title>Genome assemblies of Stephania.</title>
        <authorList>
            <person name="Yang L."/>
        </authorList>
    </citation>
    <scope>NUCLEOTIDE SEQUENCE [LARGE SCALE GENOMIC DNA]</scope>
    <source>
        <strain evidence="1">QJT</strain>
        <tissue evidence="1">Leaf</tissue>
    </source>
</reference>
<dbReference type="Gene3D" id="3.40.50.1240">
    <property type="entry name" value="Phosphoglycerate mutase-like"/>
    <property type="match status" value="1"/>
</dbReference>
<organism evidence="1 2">
    <name type="scientific">Stephania japonica</name>
    <dbReference type="NCBI Taxonomy" id="461633"/>
    <lineage>
        <taxon>Eukaryota</taxon>
        <taxon>Viridiplantae</taxon>
        <taxon>Streptophyta</taxon>
        <taxon>Embryophyta</taxon>
        <taxon>Tracheophyta</taxon>
        <taxon>Spermatophyta</taxon>
        <taxon>Magnoliopsida</taxon>
        <taxon>Ranunculales</taxon>
        <taxon>Menispermaceae</taxon>
        <taxon>Menispermoideae</taxon>
        <taxon>Cissampelideae</taxon>
        <taxon>Stephania</taxon>
    </lineage>
</organism>
<evidence type="ECO:0000313" key="2">
    <source>
        <dbReference type="Proteomes" id="UP001417504"/>
    </source>
</evidence>
<dbReference type="Pfam" id="PF00300">
    <property type="entry name" value="His_Phos_1"/>
    <property type="match status" value="1"/>
</dbReference>
<dbReference type="SUPFAM" id="SSF53254">
    <property type="entry name" value="Phosphoglycerate mutase-like"/>
    <property type="match status" value="1"/>
</dbReference>
<comment type="caution">
    <text evidence="1">The sequence shown here is derived from an EMBL/GenBank/DDBJ whole genome shotgun (WGS) entry which is preliminary data.</text>
</comment>
<dbReference type="Proteomes" id="UP001417504">
    <property type="component" value="Unassembled WGS sequence"/>
</dbReference>
<dbReference type="PANTHER" id="PTHR47623">
    <property type="entry name" value="OS09G0287300 PROTEIN"/>
    <property type="match status" value="1"/>
</dbReference>
<dbReference type="InterPro" id="IPR013078">
    <property type="entry name" value="His_Pase_superF_clade-1"/>
</dbReference>
<evidence type="ECO:0000313" key="1">
    <source>
        <dbReference type="EMBL" id="KAK9156466.1"/>
    </source>
</evidence>
<sequence length="208" mass="23090">MHKKKKSSVQAAIVQIKKDEQESLAPARRLILLRHAHSTSSQQHPSLKDHDRPLSKVGRTDAAKLSKKLEHMGWIPQLILSSDAARTRETLKIMQDHVRALLDAIVYFIPSFYSISAMDGQTAHHLQQAVIAYPKDHMSGVWCMGHNRGWEEAASMFSGSSVELKTCNAALLEASGKSWEEAFAMAGIGGWRLQGIVKPDPALLQDFV</sequence>
<dbReference type="AlphaFoldDB" id="A0AAP0KPW8"/>
<protein>
    <submittedName>
        <fullName evidence="1">Uncharacterized protein</fullName>
    </submittedName>
</protein>
<dbReference type="EMBL" id="JBBNAE010000001">
    <property type="protein sequence ID" value="KAK9156466.1"/>
    <property type="molecule type" value="Genomic_DNA"/>
</dbReference>
<name>A0AAP0KPW8_9MAGN</name>